<evidence type="ECO:0000256" key="8">
    <source>
        <dbReference type="RuleBase" id="RU366017"/>
    </source>
</evidence>
<evidence type="ECO:0000256" key="3">
    <source>
        <dbReference type="ARBA" id="ARBA00022676"/>
    </source>
</evidence>
<dbReference type="EMBL" id="UYRT01113877">
    <property type="protein sequence ID" value="VDN49447.1"/>
    <property type="molecule type" value="Genomic_DNA"/>
</dbReference>
<protein>
    <recommendedName>
        <fullName evidence="8">Glycosyltransferase family 92 protein</fullName>
        <ecNumber evidence="8">2.4.1.-</ecNumber>
    </recommendedName>
</protein>
<keyword evidence="5" id="KW-0812">Transmembrane</keyword>
<dbReference type="WBParaSite" id="GPUH_0002680001-mRNA-1">
    <property type="protein sequence ID" value="GPUH_0002680001-mRNA-1"/>
    <property type="gene ID" value="GPUH_0002680001"/>
</dbReference>
<organism evidence="11">
    <name type="scientific">Gongylonema pulchrum</name>
    <dbReference type="NCBI Taxonomy" id="637853"/>
    <lineage>
        <taxon>Eukaryota</taxon>
        <taxon>Metazoa</taxon>
        <taxon>Ecdysozoa</taxon>
        <taxon>Nematoda</taxon>
        <taxon>Chromadorea</taxon>
        <taxon>Rhabditida</taxon>
        <taxon>Spirurina</taxon>
        <taxon>Spiruromorpha</taxon>
        <taxon>Spiruroidea</taxon>
        <taxon>Gongylonematidae</taxon>
        <taxon>Gongylonema</taxon>
    </lineage>
</organism>
<keyword evidence="6" id="KW-1133">Transmembrane helix</keyword>
<gene>
    <name evidence="9" type="ORF">GPUH_LOCUS26770</name>
</gene>
<evidence type="ECO:0000313" key="11">
    <source>
        <dbReference type="WBParaSite" id="GPUH_0002680001-mRNA-1"/>
    </source>
</evidence>
<evidence type="ECO:0000313" key="9">
    <source>
        <dbReference type="EMBL" id="VDN49447.1"/>
    </source>
</evidence>
<dbReference type="Proteomes" id="UP000271098">
    <property type="component" value="Unassembled WGS sequence"/>
</dbReference>
<dbReference type="GO" id="GO:0016757">
    <property type="term" value="F:glycosyltransferase activity"/>
    <property type="evidence" value="ECO:0007669"/>
    <property type="project" value="UniProtKB-UniRule"/>
</dbReference>
<accession>A0A183F0M9</accession>
<keyword evidence="4 8" id="KW-0808">Transferase</keyword>
<comment type="similarity">
    <text evidence="2 8">Belongs to the glycosyltransferase 92 family.</text>
</comment>
<dbReference type="PANTHER" id="PTHR21645:SF22">
    <property type="entry name" value="GLYCOSYLTRANSFERASE FAMILY 92 PROTEIN"/>
    <property type="match status" value="1"/>
</dbReference>
<dbReference type="GO" id="GO:0016020">
    <property type="term" value="C:membrane"/>
    <property type="evidence" value="ECO:0007669"/>
    <property type="project" value="UniProtKB-SubCell"/>
</dbReference>
<evidence type="ECO:0000313" key="10">
    <source>
        <dbReference type="Proteomes" id="UP000271098"/>
    </source>
</evidence>
<name>A0A183F0M9_9BILA</name>
<dbReference type="EC" id="2.4.1.-" evidence="8"/>
<evidence type="ECO:0000256" key="2">
    <source>
        <dbReference type="ARBA" id="ARBA00007647"/>
    </source>
</evidence>
<evidence type="ECO:0000256" key="4">
    <source>
        <dbReference type="ARBA" id="ARBA00022679"/>
    </source>
</evidence>
<keyword evidence="3 8" id="KW-0328">Glycosyltransferase</keyword>
<sequence>MCISVLTQVPFRQPVREQYDVVACFSPLFLNEHWQLLLTSLEVRRAHGLSLQVFYIYSIRSPLMDILRAYEKHGFVALEKWARIDLGDSGGLDYDPNYELVWRNQEGAHTDCFLKYKVTLYLRGTYLSSKRRR</sequence>
<keyword evidence="10" id="KW-1185">Reference proteome</keyword>
<keyword evidence="7" id="KW-0472">Membrane</keyword>
<evidence type="ECO:0000256" key="1">
    <source>
        <dbReference type="ARBA" id="ARBA00004167"/>
    </source>
</evidence>
<dbReference type="OrthoDB" id="2526284at2759"/>
<dbReference type="PANTHER" id="PTHR21645">
    <property type="entry name" value="GLYCOSYLTRANSFERASE FAMILY 92 PROTEIN"/>
    <property type="match status" value="1"/>
</dbReference>
<dbReference type="AlphaFoldDB" id="A0A183F0M9"/>
<evidence type="ECO:0000256" key="7">
    <source>
        <dbReference type="ARBA" id="ARBA00023136"/>
    </source>
</evidence>
<dbReference type="Pfam" id="PF01697">
    <property type="entry name" value="Glyco_transf_92"/>
    <property type="match status" value="1"/>
</dbReference>
<dbReference type="InterPro" id="IPR008166">
    <property type="entry name" value="Glyco_transf_92"/>
</dbReference>
<proteinExistence type="inferred from homology"/>
<reference evidence="11" key="1">
    <citation type="submission" date="2016-06" db="UniProtKB">
        <authorList>
            <consortium name="WormBaseParasite"/>
        </authorList>
    </citation>
    <scope>IDENTIFICATION</scope>
</reference>
<comment type="subcellular location">
    <subcellularLocation>
        <location evidence="1">Membrane</location>
        <topology evidence="1">Single-pass membrane protein</topology>
    </subcellularLocation>
</comment>
<dbReference type="InterPro" id="IPR052012">
    <property type="entry name" value="GTase_92"/>
</dbReference>
<evidence type="ECO:0000256" key="6">
    <source>
        <dbReference type="ARBA" id="ARBA00022989"/>
    </source>
</evidence>
<reference evidence="9 10" key="2">
    <citation type="submission" date="2018-11" db="EMBL/GenBank/DDBJ databases">
        <authorList>
            <consortium name="Pathogen Informatics"/>
        </authorList>
    </citation>
    <scope>NUCLEOTIDE SEQUENCE [LARGE SCALE GENOMIC DNA]</scope>
</reference>
<evidence type="ECO:0000256" key="5">
    <source>
        <dbReference type="ARBA" id="ARBA00022692"/>
    </source>
</evidence>